<dbReference type="InterPro" id="IPR018389">
    <property type="entry name" value="DctP_fam"/>
</dbReference>
<evidence type="ECO:0000313" key="4">
    <source>
        <dbReference type="Proteomes" id="UP000092839"/>
    </source>
</evidence>
<accession>A0A1B1UAA4</accession>
<dbReference type="PANTHER" id="PTHR33376">
    <property type="match status" value="1"/>
</dbReference>
<dbReference type="Proteomes" id="UP000092839">
    <property type="component" value="Chromosome"/>
</dbReference>
<dbReference type="EMBL" id="CP016428">
    <property type="protein sequence ID" value="ANV99694.1"/>
    <property type="molecule type" value="Genomic_DNA"/>
</dbReference>
<dbReference type="SUPFAM" id="SSF53850">
    <property type="entry name" value="Periplasmic binding protein-like II"/>
    <property type="match status" value="1"/>
</dbReference>
<gene>
    <name evidence="3" type="ORF">LMTR13_05405</name>
</gene>
<feature type="signal peptide" evidence="2">
    <location>
        <begin position="1"/>
        <end position="27"/>
    </location>
</feature>
<dbReference type="STRING" id="1274631.LMTR13_05405"/>
<dbReference type="Gene3D" id="3.40.190.170">
    <property type="entry name" value="Bacterial extracellular solute-binding protein, family 7"/>
    <property type="match status" value="1"/>
</dbReference>
<reference evidence="3 4" key="1">
    <citation type="submission" date="2016-07" db="EMBL/GenBank/DDBJ databases">
        <title>Complete genome sequence of Bradyrhizobium icense LMTR 13T, a potential inoculant strain isolated from lima bean (Phaseolus lunatus) in Peru.</title>
        <authorList>
            <person name="Ormeno-Orrillo E."/>
            <person name="Duran D."/>
            <person name="Rogel M.A."/>
            <person name="Rey L."/>
            <person name="Imperial J."/>
            <person name="Ruiz-Argueso T."/>
            <person name="Martinez-Romero E."/>
        </authorList>
    </citation>
    <scope>NUCLEOTIDE SEQUENCE [LARGE SCALE GENOMIC DNA]</scope>
    <source>
        <strain evidence="3 4">LMTR 13</strain>
    </source>
</reference>
<dbReference type="PANTHER" id="PTHR33376:SF4">
    <property type="entry name" value="SIALIC ACID-BINDING PERIPLASMIC PROTEIN SIAP"/>
    <property type="match status" value="1"/>
</dbReference>
<dbReference type="AlphaFoldDB" id="A0A1B1UAA4"/>
<keyword evidence="1 2" id="KW-0732">Signal</keyword>
<dbReference type="GO" id="GO:0055085">
    <property type="term" value="P:transmembrane transport"/>
    <property type="evidence" value="ECO:0007669"/>
    <property type="project" value="InterPro"/>
</dbReference>
<name>A0A1B1UAA4_9BRAD</name>
<dbReference type="CDD" id="cd13602">
    <property type="entry name" value="PBP2_TRAP_BpDctp6_7"/>
    <property type="match status" value="1"/>
</dbReference>
<proteinExistence type="predicted"/>
<evidence type="ECO:0000313" key="3">
    <source>
        <dbReference type="EMBL" id="ANV99694.1"/>
    </source>
</evidence>
<organism evidence="3 4">
    <name type="scientific">Bradyrhizobium icense</name>
    <dbReference type="NCBI Taxonomy" id="1274631"/>
    <lineage>
        <taxon>Bacteria</taxon>
        <taxon>Pseudomonadati</taxon>
        <taxon>Pseudomonadota</taxon>
        <taxon>Alphaproteobacteria</taxon>
        <taxon>Hyphomicrobiales</taxon>
        <taxon>Nitrobacteraceae</taxon>
        <taxon>Bradyrhizobium</taxon>
    </lineage>
</organism>
<keyword evidence="4" id="KW-1185">Reference proteome</keyword>
<dbReference type="Pfam" id="PF03480">
    <property type="entry name" value="DctP"/>
    <property type="match status" value="1"/>
</dbReference>
<protein>
    <submittedName>
        <fullName evidence="3">C4-dicarboxylate ABC transporter substrate-binding protein</fullName>
    </submittedName>
</protein>
<evidence type="ECO:0000256" key="2">
    <source>
        <dbReference type="SAM" id="SignalP"/>
    </source>
</evidence>
<sequence length="328" mass="35126">MEGFMKLFVRAFAGLLLAGGISASASAQTKWDMPTPYPDGNFHTKNVIQFAADVDKATGGSLKIQVHSAGSLIKHPEIKRAVRQGTAPIGEILESLVANEAPVYGLDSVPFLATGYDASKKLYAAQKPFLEKQLASEGLVLLYSVPWPPQGIYAKRTITKIEDLKGVKFRTYNPMIGRIAALAGAIPTQIEVPDLPTAFATGRVDVMITSASTGVDTKAQDYLTDYIDAEGWLPRNIVFVNKAAFDKLSAAEQKAVTEAAKAAEERGWKASIEEKKIKTDALKAAGIKVSEPTPELKAGLQKIGATIAAEWEKSAGEDGAAMLAAYRK</sequence>
<dbReference type="InterPro" id="IPR038404">
    <property type="entry name" value="TRAP_DctP_sf"/>
</dbReference>
<dbReference type="NCBIfam" id="NF037995">
    <property type="entry name" value="TRAP_S1"/>
    <property type="match status" value="1"/>
</dbReference>
<feature type="chain" id="PRO_5008530281" evidence="2">
    <location>
        <begin position="28"/>
        <end position="328"/>
    </location>
</feature>
<dbReference type="KEGG" id="bic:LMTR13_05405"/>
<evidence type="ECO:0000256" key="1">
    <source>
        <dbReference type="ARBA" id="ARBA00022729"/>
    </source>
</evidence>